<comment type="caution">
    <text evidence="4">The sequence shown here is derived from an EMBL/GenBank/DDBJ whole genome shotgun (WGS) entry which is preliminary data.</text>
</comment>
<dbReference type="Gene3D" id="3.30.479.30">
    <property type="entry name" value="Band 7 domain"/>
    <property type="match status" value="1"/>
</dbReference>
<feature type="domain" description="Band 7" evidence="3">
    <location>
        <begin position="20"/>
        <end position="178"/>
    </location>
</feature>
<gene>
    <name evidence="4" type="ORF">FCK90_12690</name>
</gene>
<dbReference type="InterPro" id="IPR050710">
    <property type="entry name" value="Band7/mec-2_domain"/>
</dbReference>
<organism evidence="4 5">
    <name type="scientific">Kocuria coralli</name>
    <dbReference type="NCBI Taxonomy" id="1461025"/>
    <lineage>
        <taxon>Bacteria</taxon>
        <taxon>Bacillati</taxon>
        <taxon>Actinomycetota</taxon>
        <taxon>Actinomycetes</taxon>
        <taxon>Micrococcales</taxon>
        <taxon>Micrococcaceae</taxon>
        <taxon>Kocuria</taxon>
    </lineage>
</organism>
<comment type="similarity">
    <text evidence="1">Belongs to the band 7/mec-2 family.</text>
</comment>
<name>A0A5J5KVU0_9MICC</name>
<dbReference type="CDD" id="cd08829">
    <property type="entry name" value="SPFH_paraslipin"/>
    <property type="match status" value="1"/>
</dbReference>
<proteinExistence type="inferred from homology"/>
<keyword evidence="5" id="KW-1185">Reference proteome</keyword>
<protein>
    <submittedName>
        <fullName evidence="4">SPFH/Band 7/PHB domain protein</fullName>
    </submittedName>
</protein>
<dbReference type="GO" id="GO:0005886">
    <property type="term" value="C:plasma membrane"/>
    <property type="evidence" value="ECO:0007669"/>
    <property type="project" value="UniProtKB-ARBA"/>
</dbReference>
<dbReference type="EMBL" id="SZWF01000021">
    <property type="protein sequence ID" value="KAA9393360.1"/>
    <property type="molecule type" value="Genomic_DNA"/>
</dbReference>
<dbReference type="SUPFAM" id="SSF117892">
    <property type="entry name" value="Band 7/SPFH domain"/>
    <property type="match status" value="1"/>
</dbReference>
<feature type="compositionally biased region" description="Basic and acidic residues" evidence="2">
    <location>
        <begin position="319"/>
        <end position="331"/>
    </location>
</feature>
<dbReference type="SMART" id="SM00244">
    <property type="entry name" value="PHB"/>
    <property type="match status" value="1"/>
</dbReference>
<sequence>MVFIILLAVLVVLAVVILLKAVRIIPQARAGIVERLGKYQATLNPGLHILVPFIDRLLPLIDLREQVVSFPSQSVITEDNLVVGIDTVVYFQVTDPRGATYEITNYIHAVDELTSATLRNVVGGLNLEETLTSRDKINAELRGVLDSTTGRWGLRVSRVDIKEITPPPSIQDSMEKQMRAERDRRAAILTAEGQKQSQILTAEGERQAAVLSAEGDAKASILRADGEAQAIQKVFDSIHRAKPTQKLLAYQYIQTLPKVAEGSANKVWMIPAELGDALRGVGEFLGKPDRGEDWGDVMEEEDRAEDEARAAARDEAIVKSEGVKVTDEDLKPSTALTDPDAYTVPDPESIDPNAPVDLNAPIPGDDAGAGEKHSPFTQEHQETYGIVPEDNDGGNGDQQR</sequence>
<dbReference type="PANTHER" id="PTHR43327:SF10">
    <property type="entry name" value="STOMATIN-LIKE PROTEIN 2, MITOCHONDRIAL"/>
    <property type="match status" value="1"/>
</dbReference>
<dbReference type="OrthoDB" id="9809197at2"/>
<feature type="region of interest" description="Disordered" evidence="2">
    <location>
        <begin position="319"/>
        <end position="400"/>
    </location>
</feature>
<accession>A0A5J5KVU0</accession>
<dbReference type="InterPro" id="IPR001107">
    <property type="entry name" value="Band_7"/>
</dbReference>
<evidence type="ECO:0000256" key="1">
    <source>
        <dbReference type="ARBA" id="ARBA00008164"/>
    </source>
</evidence>
<feature type="compositionally biased region" description="Basic and acidic residues" evidence="2">
    <location>
        <begin position="369"/>
        <end position="382"/>
    </location>
</feature>
<evidence type="ECO:0000256" key="2">
    <source>
        <dbReference type="SAM" id="MobiDB-lite"/>
    </source>
</evidence>
<dbReference type="Proteomes" id="UP000325957">
    <property type="component" value="Unassembled WGS sequence"/>
</dbReference>
<dbReference type="InterPro" id="IPR036013">
    <property type="entry name" value="Band_7/SPFH_dom_sf"/>
</dbReference>
<reference evidence="4 5" key="1">
    <citation type="submission" date="2019-05" db="EMBL/GenBank/DDBJ databases">
        <title>Kocuria coralli sp. nov., a novel actinobacterium isolated from coral reef seawater.</title>
        <authorList>
            <person name="Li J."/>
        </authorList>
    </citation>
    <scope>NUCLEOTIDE SEQUENCE [LARGE SCALE GENOMIC DNA]</scope>
    <source>
        <strain evidence="4 5">SCSIO 13007</strain>
    </source>
</reference>
<dbReference type="InterPro" id="IPR001972">
    <property type="entry name" value="Stomatin_HflK_fam"/>
</dbReference>
<dbReference type="FunFam" id="3.30.479.30:FF:000004">
    <property type="entry name" value="Putative membrane protease family, stomatin"/>
    <property type="match status" value="1"/>
</dbReference>
<dbReference type="RefSeq" id="WP_158034672.1">
    <property type="nucleotide sequence ID" value="NZ_ML708625.1"/>
</dbReference>
<dbReference type="Pfam" id="PF01145">
    <property type="entry name" value="Band_7"/>
    <property type="match status" value="1"/>
</dbReference>
<dbReference type="AlphaFoldDB" id="A0A5J5KVU0"/>
<evidence type="ECO:0000259" key="3">
    <source>
        <dbReference type="SMART" id="SM00244"/>
    </source>
</evidence>
<dbReference type="GO" id="GO:0098552">
    <property type="term" value="C:side of membrane"/>
    <property type="evidence" value="ECO:0007669"/>
    <property type="project" value="UniProtKB-ARBA"/>
</dbReference>
<evidence type="ECO:0000313" key="5">
    <source>
        <dbReference type="Proteomes" id="UP000325957"/>
    </source>
</evidence>
<evidence type="ECO:0000313" key="4">
    <source>
        <dbReference type="EMBL" id="KAA9393360.1"/>
    </source>
</evidence>
<dbReference type="PRINTS" id="PR00721">
    <property type="entry name" value="STOMATIN"/>
</dbReference>
<dbReference type="PANTHER" id="PTHR43327">
    <property type="entry name" value="STOMATIN-LIKE PROTEIN 2, MITOCHONDRIAL"/>
    <property type="match status" value="1"/>
</dbReference>